<proteinExistence type="predicted"/>
<dbReference type="Proteomes" id="UP000592780">
    <property type="component" value="Unassembled WGS sequence"/>
</dbReference>
<organism evidence="1 2">
    <name type="scientific">Paraburkholderia atlantica</name>
    <dbReference type="NCBI Taxonomy" id="2654982"/>
    <lineage>
        <taxon>Bacteria</taxon>
        <taxon>Pseudomonadati</taxon>
        <taxon>Pseudomonadota</taxon>
        <taxon>Betaproteobacteria</taxon>
        <taxon>Burkholderiales</taxon>
        <taxon>Burkholderiaceae</taxon>
        <taxon>Paraburkholderia</taxon>
    </lineage>
</organism>
<reference evidence="1 2" key="1">
    <citation type="submission" date="2020-08" db="EMBL/GenBank/DDBJ databases">
        <title>Genomic Encyclopedia of Type Strains, Phase IV (KMG-V): Genome sequencing to study the core and pangenomes of soil and plant-associated prokaryotes.</title>
        <authorList>
            <person name="Whitman W."/>
        </authorList>
    </citation>
    <scope>NUCLEOTIDE SEQUENCE [LARGE SCALE GENOMIC DNA]</scope>
    <source>
        <strain evidence="1 2">JPY158</strain>
    </source>
</reference>
<comment type="caution">
    <text evidence="1">The sequence shown here is derived from an EMBL/GenBank/DDBJ whole genome shotgun (WGS) entry which is preliminary data.</text>
</comment>
<keyword evidence="2" id="KW-1185">Reference proteome</keyword>
<sequence length="52" mass="5493">MSASLSPETISIIKSTAPVMQKHGVAITTRMGGRRGGTHSERVGRGILVFGR</sequence>
<dbReference type="AlphaFoldDB" id="A0A7W8QBL3"/>
<name>A0A7W8QBL3_PARAM</name>
<accession>A0A7W8QBL3</accession>
<dbReference type="EMBL" id="JACHDD010000008">
    <property type="protein sequence ID" value="MBB5426918.1"/>
    <property type="molecule type" value="Genomic_DNA"/>
</dbReference>
<gene>
    <name evidence="1" type="ORF">HDG40_005097</name>
</gene>
<evidence type="ECO:0000313" key="2">
    <source>
        <dbReference type="Proteomes" id="UP000592780"/>
    </source>
</evidence>
<evidence type="ECO:0000313" key="1">
    <source>
        <dbReference type="EMBL" id="MBB5426918.1"/>
    </source>
</evidence>
<protein>
    <submittedName>
        <fullName evidence="1">Hemoglobin-like flavoprotein</fullName>
    </submittedName>
</protein>